<protein>
    <submittedName>
        <fullName evidence="2">ASCH domain-containing protein</fullName>
    </submittedName>
</protein>
<organism evidence="2 3">
    <name type="scientific">Niallia alba</name>
    <dbReference type="NCBI Taxonomy" id="2729105"/>
    <lineage>
        <taxon>Bacteria</taxon>
        <taxon>Bacillati</taxon>
        <taxon>Bacillota</taxon>
        <taxon>Bacilli</taxon>
        <taxon>Bacillales</taxon>
        <taxon>Bacillaceae</taxon>
        <taxon>Niallia</taxon>
    </lineage>
</organism>
<gene>
    <name evidence="2" type="ORF">HHU08_11690</name>
</gene>
<dbReference type="RefSeq" id="WP_101731281.1">
    <property type="nucleotide sequence ID" value="NZ_JABBPK010000001.1"/>
</dbReference>
<dbReference type="Pfam" id="PF04266">
    <property type="entry name" value="ASCH"/>
    <property type="match status" value="1"/>
</dbReference>
<reference evidence="2 3" key="1">
    <citation type="submission" date="2020-04" db="EMBL/GenBank/DDBJ databases">
        <title>Bacillus sp. UniB3 isolated from commercial digestive syrup.</title>
        <authorList>
            <person name="Thorat V."/>
            <person name="Kirdat K."/>
            <person name="Tiwarekar B."/>
            <person name="Yadav A."/>
        </authorList>
    </citation>
    <scope>NUCLEOTIDE SEQUENCE [LARGE SCALE GENOMIC DNA]</scope>
    <source>
        <strain evidence="2 3">UniB3</strain>
    </source>
</reference>
<evidence type="ECO:0000259" key="1">
    <source>
        <dbReference type="Pfam" id="PF04266"/>
    </source>
</evidence>
<dbReference type="Gene3D" id="2.30.130.30">
    <property type="entry name" value="Hypothetical protein"/>
    <property type="match status" value="1"/>
</dbReference>
<dbReference type="AlphaFoldDB" id="A0A7Y0PM30"/>
<feature type="domain" description="ASCH" evidence="1">
    <location>
        <begin position="4"/>
        <end position="86"/>
    </location>
</feature>
<dbReference type="SUPFAM" id="SSF88697">
    <property type="entry name" value="PUA domain-like"/>
    <property type="match status" value="1"/>
</dbReference>
<name>A0A7Y0PM30_9BACI</name>
<keyword evidence="3" id="KW-1185">Reference proteome</keyword>
<comment type="caution">
    <text evidence="2">The sequence shown here is derived from an EMBL/GenBank/DDBJ whole genome shotgun (WGS) entry which is preliminary data.</text>
</comment>
<dbReference type="InterPro" id="IPR015947">
    <property type="entry name" value="PUA-like_sf"/>
</dbReference>
<dbReference type="EMBL" id="JABBPK010000001">
    <property type="protein sequence ID" value="NMO77657.1"/>
    <property type="molecule type" value="Genomic_DNA"/>
</dbReference>
<accession>A0A7Y0PM30</accession>
<sequence>MKAITIRQPWANLITFGEKEFETSSWQTKHCGALAIHAGKQIDKAAFDEVTIIASLLRYGIKSHEKLPTGAIIATVDLIECHKVKVDY</sequence>
<dbReference type="Proteomes" id="UP000588491">
    <property type="component" value="Unassembled WGS sequence"/>
</dbReference>
<evidence type="ECO:0000313" key="2">
    <source>
        <dbReference type="EMBL" id="NMO77657.1"/>
    </source>
</evidence>
<dbReference type="InterPro" id="IPR007374">
    <property type="entry name" value="ASCH_domain"/>
</dbReference>
<proteinExistence type="predicted"/>
<evidence type="ECO:0000313" key="3">
    <source>
        <dbReference type="Proteomes" id="UP000588491"/>
    </source>
</evidence>